<gene>
    <name evidence="1" type="ORF">KFV11_06935</name>
</gene>
<sequence length="249" mass="29924">MEKYISFKHLLTKYNPRFTTLKIMKMQREIESLYDMSVCTIKIDEVKGWYMGGYSVEDLTFRIIEKKESLARFMERAERDYEDFQEASIRVKGNNFVVVNKYQRTGKMIRSDIYHLNTFIEALQQVREERRDKGYQCIEDYNELTPEQVQLLSAEIDSLTEYEIDFEAIKKDNFVKWWHVGYYDKETRREQEEFKAKLKAGDPEAIALQEHKEKCREREIKEAEAFNRAIAKERVDRSSTWIEDFAVVH</sequence>
<name>A0A9Q9BSA2_9STAP</name>
<evidence type="ECO:0000313" key="2">
    <source>
        <dbReference type="Proteomes" id="UP001057381"/>
    </source>
</evidence>
<dbReference type="Proteomes" id="UP001057381">
    <property type="component" value="Chromosome"/>
</dbReference>
<dbReference type="KEGG" id="mequ:KFV11_06935"/>
<dbReference type="RefSeq" id="WP_254249552.1">
    <property type="nucleotide sequence ID" value="NZ_CP073809.1"/>
</dbReference>
<proteinExistence type="predicted"/>
<protein>
    <submittedName>
        <fullName evidence="1">Uncharacterized protein</fullName>
    </submittedName>
</protein>
<dbReference type="AlphaFoldDB" id="A0A9Q9BSA2"/>
<evidence type="ECO:0000313" key="1">
    <source>
        <dbReference type="EMBL" id="UTH13011.1"/>
    </source>
</evidence>
<accession>A0A9Q9BSA2</accession>
<reference evidence="1" key="1">
    <citation type="submission" date="2021-04" db="EMBL/GenBank/DDBJ databases">
        <title>Complete Genome Sequences of Macrococcus spp. from dog and cattle.</title>
        <authorList>
            <person name="Schwendener S."/>
            <person name="Perreten V."/>
        </authorList>
    </citation>
    <scope>NUCLEOTIDE SEQUENCE</scope>
    <source>
        <strain evidence="1">Epi0143-OL</strain>
    </source>
</reference>
<organism evidence="1 2">
    <name type="scientific">Macrococcus equipercicus</name>
    <dbReference type="NCBI Taxonomy" id="69967"/>
    <lineage>
        <taxon>Bacteria</taxon>
        <taxon>Bacillati</taxon>
        <taxon>Bacillota</taxon>
        <taxon>Bacilli</taxon>
        <taxon>Bacillales</taxon>
        <taxon>Staphylococcaceae</taxon>
        <taxon>Macrococcus</taxon>
    </lineage>
</organism>
<dbReference type="EMBL" id="CP073809">
    <property type="protein sequence ID" value="UTH13011.1"/>
    <property type="molecule type" value="Genomic_DNA"/>
</dbReference>